<organism evidence="2 3">
    <name type="scientific">Rhamnusium bicolor</name>
    <dbReference type="NCBI Taxonomy" id="1586634"/>
    <lineage>
        <taxon>Eukaryota</taxon>
        <taxon>Metazoa</taxon>
        <taxon>Ecdysozoa</taxon>
        <taxon>Arthropoda</taxon>
        <taxon>Hexapoda</taxon>
        <taxon>Insecta</taxon>
        <taxon>Pterygota</taxon>
        <taxon>Neoptera</taxon>
        <taxon>Endopterygota</taxon>
        <taxon>Coleoptera</taxon>
        <taxon>Polyphaga</taxon>
        <taxon>Cucujiformia</taxon>
        <taxon>Chrysomeloidea</taxon>
        <taxon>Cerambycidae</taxon>
        <taxon>Lepturinae</taxon>
        <taxon>Rhagiini</taxon>
        <taxon>Rhamnusium</taxon>
    </lineage>
</organism>
<protein>
    <submittedName>
        <fullName evidence="2">Uncharacterized protein</fullName>
    </submittedName>
</protein>
<name>A0AAV8XI31_9CUCU</name>
<accession>A0AAV8XI31</accession>
<keyword evidence="3" id="KW-1185">Reference proteome</keyword>
<dbReference type="Proteomes" id="UP001162156">
    <property type="component" value="Unassembled WGS sequence"/>
</dbReference>
<feature type="compositionally biased region" description="Acidic residues" evidence="1">
    <location>
        <begin position="1"/>
        <end position="11"/>
    </location>
</feature>
<feature type="compositionally biased region" description="Basic and acidic residues" evidence="1">
    <location>
        <begin position="80"/>
        <end position="119"/>
    </location>
</feature>
<proteinExistence type="predicted"/>
<feature type="region of interest" description="Disordered" evidence="1">
    <location>
        <begin position="1"/>
        <end position="57"/>
    </location>
</feature>
<gene>
    <name evidence="2" type="ORF">NQ314_011541</name>
</gene>
<reference evidence="2" key="1">
    <citation type="journal article" date="2023" name="Insect Mol. Biol.">
        <title>Genome sequencing provides insights into the evolution of gene families encoding plant cell wall-degrading enzymes in longhorned beetles.</title>
        <authorList>
            <person name="Shin N.R."/>
            <person name="Okamura Y."/>
            <person name="Kirsch R."/>
            <person name="Pauchet Y."/>
        </authorList>
    </citation>
    <scope>NUCLEOTIDE SEQUENCE</scope>
    <source>
        <strain evidence="2">RBIC_L_NR</strain>
    </source>
</reference>
<dbReference type="AlphaFoldDB" id="A0AAV8XI31"/>
<evidence type="ECO:0000313" key="3">
    <source>
        <dbReference type="Proteomes" id="UP001162156"/>
    </source>
</evidence>
<feature type="region of interest" description="Disordered" evidence="1">
    <location>
        <begin position="185"/>
        <end position="218"/>
    </location>
</feature>
<sequence>MKDDMSDEDFMSTEPMSGEESASQLELRSKFARKRKGAAHYGEEKRKVSKEGSDTETLEEVVIGRSRMEKEERMRMEERAVRKLQKEDRMKVQRQKQLAEEELARKEAEQNVVDRRNSDGDEENFEMGIGKIQVELGRIMEAISKENGGKISVTRMDQGVVKEAIYRVQNGVMNIMKKQLKMERETRRMEDENGNLKENERLKRMNGDRRTWRGRLGG</sequence>
<comment type="caution">
    <text evidence="2">The sequence shown here is derived from an EMBL/GenBank/DDBJ whole genome shotgun (WGS) entry which is preliminary data.</text>
</comment>
<feature type="compositionally biased region" description="Basic and acidic residues" evidence="1">
    <location>
        <begin position="185"/>
        <end position="211"/>
    </location>
</feature>
<feature type="compositionally biased region" description="Basic and acidic residues" evidence="1">
    <location>
        <begin position="41"/>
        <end position="53"/>
    </location>
</feature>
<evidence type="ECO:0000256" key="1">
    <source>
        <dbReference type="SAM" id="MobiDB-lite"/>
    </source>
</evidence>
<evidence type="ECO:0000313" key="2">
    <source>
        <dbReference type="EMBL" id="KAJ8938279.1"/>
    </source>
</evidence>
<dbReference type="EMBL" id="JANEYF010003207">
    <property type="protein sequence ID" value="KAJ8938279.1"/>
    <property type="molecule type" value="Genomic_DNA"/>
</dbReference>
<feature type="region of interest" description="Disordered" evidence="1">
    <location>
        <begin position="80"/>
        <end position="124"/>
    </location>
</feature>